<feature type="transmembrane region" description="Helical" evidence="5">
    <location>
        <begin position="12"/>
        <end position="30"/>
    </location>
</feature>
<feature type="domain" description="Glycosyltransferase 61 catalytic" evidence="6">
    <location>
        <begin position="214"/>
        <end position="396"/>
    </location>
</feature>
<evidence type="ECO:0000256" key="1">
    <source>
        <dbReference type="ARBA" id="ARBA00022676"/>
    </source>
</evidence>
<keyword evidence="5" id="KW-0472">Membrane</keyword>
<dbReference type="InterPro" id="IPR007657">
    <property type="entry name" value="Glycosyltransferase_61"/>
</dbReference>
<keyword evidence="8" id="KW-1185">Reference proteome</keyword>
<evidence type="ECO:0000313" key="7">
    <source>
        <dbReference type="EMBL" id="KAJ4456279.1"/>
    </source>
</evidence>
<evidence type="ECO:0000313" key="8">
    <source>
        <dbReference type="Proteomes" id="UP001141327"/>
    </source>
</evidence>
<dbReference type="Proteomes" id="UP001141327">
    <property type="component" value="Unassembled WGS sequence"/>
</dbReference>
<keyword evidence="3" id="KW-0325">Glycoprotein</keyword>
<comment type="caution">
    <text evidence="7">The sequence shown here is derived from an EMBL/GenBank/DDBJ whole genome shotgun (WGS) entry which is preliminary data.</text>
</comment>
<keyword evidence="5" id="KW-0812">Transmembrane</keyword>
<feature type="compositionally biased region" description="Pro residues" evidence="4">
    <location>
        <begin position="64"/>
        <end position="77"/>
    </location>
</feature>
<protein>
    <recommendedName>
        <fullName evidence="6">Glycosyltransferase 61 catalytic domain-containing protein</fullName>
    </recommendedName>
</protein>
<dbReference type="Pfam" id="PF04577">
    <property type="entry name" value="Glyco_transf_61"/>
    <property type="match status" value="1"/>
</dbReference>
<evidence type="ECO:0000259" key="6">
    <source>
        <dbReference type="Pfam" id="PF04577"/>
    </source>
</evidence>
<evidence type="ECO:0000256" key="5">
    <source>
        <dbReference type="SAM" id="Phobius"/>
    </source>
</evidence>
<dbReference type="PANTHER" id="PTHR20961">
    <property type="entry name" value="GLYCOSYLTRANSFERASE"/>
    <property type="match status" value="1"/>
</dbReference>
<keyword evidence="2" id="KW-0808">Transferase</keyword>
<sequence>MANLRHSCRPRTCLLGFLFLFIFMFALFWSDFGIFSDDAPFHQLAAPTTLRSDDPRAFRNPALHSPPPPSPIGPPEPGTPLLLFAEPSIYENRLNSTNVFVEFFPEYSNNVSRPLAKPHIIPPENYRYWPMSNPIVENFYPAWVGTFFNATSISLDGPYTNTHFFRTKRGCNLVAYKPPANETIGAPIASPRPDQNLHFNGTVVLLSQVWANSYYHYVVESLSRLMMVYDRLRTDPGITLLRGSTQGIFGQEYIDLLGLASQTRNLPLSWRHPVIFASEMLVPAPIPCGSTVPRLLARLRDVLFARMAERGLLDPGDQRRGEIVVIKRTGPREVTNHAEVMQALRREFGGRYRVTEFGSAPLAEAINTFRHARLIAGPHGAGLANMIFASPGTPVVEFQKEVPNACFAKMATTMGLPYWGFQVPGATQAGPMTVNVTLVVECARAALSGDELVLKADGLQLF</sequence>
<name>A0ABQ8UAE5_9EUKA</name>
<accession>A0ABQ8UAE5</accession>
<keyword evidence="1" id="KW-0328">Glycosyltransferase</keyword>
<evidence type="ECO:0000256" key="2">
    <source>
        <dbReference type="ARBA" id="ARBA00022679"/>
    </source>
</evidence>
<evidence type="ECO:0000256" key="3">
    <source>
        <dbReference type="ARBA" id="ARBA00023180"/>
    </source>
</evidence>
<feature type="region of interest" description="Disordered" evidence="4">
    <location>
        <begin position="52"/>
        <end position="77"/>
    </location>
</feature>
<evidence type="ECO:0000256" key="4">
    <source>
        <dbReference type="SAM" id="MobiDB-lite"/>
    </source>
</evidence>
<dbReference type="EMBL" id="JAPMOS010000076">
    <property type="protein sequence ID" value="KAJ4456279.1"/>
    <property type="molecule type" value="Genomic_DNA"/>
</dbReference>
<proteinExistence type="predicted"/>
<organism evidence="7 8">
    <name type="scientific">Paratrimastix pyriformis</name>
    <dbReference type="NCBI Taxonomy" id="342808"/>
    <lineage>
        <taxon>Eukaryota</taxon>
        <taxon>Metamonada</taxon>
        <taxon>Preaxostyla</taxon>
        <taxon>Paratrimastigidae</taxon>
        <taxon>Paratrimastix</taxon>
    </lineage>
</organism>
<keyword evidence="5" id="KW-1133">Transmembrane helix</keyword>
<dbReference type="InterPro" id="IPR049625">
    <property type="entry name" value="Glyco_transf_61_cat"/>
</dbReference>
<gene>
    <name evidence="7" type="ORF">PAPYR_8577</name>
</gene>
<reference evidence="7" key="1">
    <citation type="journal article" date="2022" name="bioRxiv">
        <title>Genomics of Preaxostyla Flagellates Illuminates Evolutionary Transitions and the Path Towards Mitochondrial Loss.</title>
        <authorList>
            <person name="Novak L.V.F."/>
            <person name="Treitli S.C."/>
            <person name="Pyrih J."/>
            <person name="Halakuc P."/>
            <person name="Pipaliya S.V."/>
            <person name="Vacek V."/>
            <person name="Brzon O."/>
            <person name="Soukal P."/>
            <person name="Eme L."/>
            <person name="Dacks J.B."/>
            <person name="Karnkowska A."/>
            <person name="Elias M."/>
            <person name="Hampl V."/>
        </authorList>
    </citation>
    <scope>NUCLEOTIDE SEQUENCE</scope>
    <source>
        <strain evidence="7">RCP-MX</strain>
    </source>
</reference>